<evidence type="ECO:0000256" key="1">
    <source>
        <dbReference type="SAM" id="MobiDB-lite"/>
    </source>
</evidence>
<proteinExistence type="predicted"/>
<accession>A0A1C7M2V2</accession>
<dbReference type="Proteomes" id="UP000092993">
    <property type="component" value="Unassembled WGS sequence"/>
</dbReference>
<gene>
    <name evidence="2" type="ORF">A0H81_09056</name>
</gene>
<organism evidence="2 3">
    <name type="scientific">Grifola frondosa</name>
    <name type="common">Maitake</name>
    <name type="synonym">Polyporus frondosus</name>
    <dbReference type="NCBI Taxonomy" id="5627"/>
    <lineage>
        <taxon>Eukaryota</taxon>
        <taxon>Fungi</taxon>
        <taxon>Dikarya</taxon>
        <taxon>Basidiomycota</taxon>
        <taxon>Agaricomycotina</taxon>
        <taxon>Agaricomycetes</taxon>
        <taxon>Polyporales</taxon>
        <taxon>Grifolaceae</taxon>
        <taxon>Grifola</taxon>
    </lineage>
</organism>
<dbReference type="EMBL" id="LUGG01000013">
    <property type="protein sequence ID" value="OBZ70837.1"/>
    <property type="molecule type" value="Genomic_DNA"/>
</dbReference>
<dbReference type="AlphaFoldDB" id="A0A1C7M2V2"/>
<evidence type="ECO:0000313" key="2">
    <source>
        <dbReference type="EMBL" id="OBZ70837.1"/>
    </source>
</evidence>
<sequence length="82" mass="9208">MQKCISQRVPGAKRRSDQRTGTRNWESAHFLPLDLGDLSVVKKSAEEFNSRESSLHGLILNAGVMMRRETSSLRRVMTCSSA</sequence>
<protein>
    <submittedName>
        <fullName evidence="2">Uncharacterized protein</fullName>
    </submittedName>
</protein>
<dbReference type="Gene3D" id="3.40.50.720">
    <property type="entry name" value="NAD(P)-binding Rossmann-like Domain"/>
    <property type="match status" value="1"/>
</dbReference>
<dbReference type="OrthoDB" id="191139at2759"/>
<comment type="caution">
    <text evidence="2">The sequence shown here is derived from an EMBL/GenBank/DDBJ whole genome shotgun (WGS) entry which is preliminary data.</text>
</comment>
<keyword evidence="3" id="KW-1185">Reference proteome</keyword>
<name>A0A1C7M2V2_GRIFR</name>
<dbReference type="SUPFAM" id="SSF51735">
    <property type="entry name" value="NAD(P)-binding Rossmann-fold domains"/>
    <property type="match status" value="1"/>
</dbReference>
<dbReference type="InterPro" id="IPR036291">
    <property type="entry name" value="NAD(P)-bd_dom_sf"/>
</dbReference>
<evidence type="ECO:0000313" key="3">
    <source>
        <dbReference type="Proteomes" id="UP000092993"/>
    </source>
</evidence>
<feature type="region of interest" description="Disordered" evidence="1">
    <location>
        <begin position="1"/>
        <end position="23"/>
    </location>
</feature>
<reference evidence="2 3" key="1">
    <citation type="submission" date="2016-03" db="EMBL/GenBank/DDBJ databases">
        <title>Whole genome sequencing of Grifola frondosa 9006-11.</title>
        <authorList>
            <person name="Min B."/>
            <person name="Park H."/>
            <person name="Kim J.-G."/>
            <person name="Cho H."/>
            <person name="Oh Y.-L."/>
            <person name="Kong W.-S."/>
            <person name="Choi I.-G."/>
        </authorList>
    </citation>
    <scope>NUCLEOTIDE SEQUENCE [LARGE SCALE GENOMIC DNA]</scope>
    <source>
        <strain evidence="2 3">9006-11</strain>
    </source>
</reference>